<dbReference type="EMBL" id="CABPRZ010000008">
    <property type="protein sequence ID" value="VVE07706.1"/>
    <property type="molecule type" value="Genomic_DNA"/>
</dbReference>
<evidence type="ECO:0000313" key="7">
    <source>
        <dbReference type="EMBL" id="VVE07706.1"/>
    </source>
</evidence>
<keyword evidence="2" id="KW-0479">Metal-binding</keyword>
<dbReference type="GO" id="GO:0042597">
    <property type="term" value="C:periplasmic space"/>
    <property type="evidence" value="ECO:0007669"/>
    <property type="project" value="UniProtKB-SubCell"/>
</dbReference>
<organism evidence="7 8">
    <name type="scientific">Pandoraea terrae</name>
    <dbReference type="NCBI Taxonomy" id="1537710"/>
    <lineage>
        <taxon>Bacteria</taxon>
        <taxon>Pseudomonadati</taxon>
        <taxon>Pseudomonadota</taxon>
        <taxon>Betaproteobacteria</taxon>
        <taxon>Burkholderiales</taxon>
        <taxon>Burkholderiaceae</taxon>
        <taxon>Pandoraea</taxon>
    </lineage>
</organism>
<evidence type="ECO:0000256" key="4">
    <source>
        <dbReference type="ARBA" id="ARBA00023008"/>
    </source>
</evidence>
<evidence type="ECO:0000256" key="5">
    <source>
        <dbReference type="SAM" id="MobiDB-lite"/>
    </source>
</evidence>
<proteinExistence type="predicted"/>
<feature type="region of interest" description="Disordered" evidence="5">
    <location>
        <begin position="43"/>
        <end position="65"/>
    </location>
</feature>
<dbReference type="SUPFAM" id="SSF49503">
    <property type="entry name" value="Cupredoxins"/>
    <property type="match status" value="1"/>
</dbReference>
<dbReference type="GO" id="GO:0005507">
    <property type="term" value="F:copper ion binding"/>
    <property type="evidence" value="ECO:0007669"/>
    <property type="project" value="InterPro"/>
</dbReference>
<comment type="subcellular location">
    <subcellularLocation>
        <location evidence="1">Periplasm</location>
    </subcellularLocation>
</comment>
<dbReference type="GO" id="GO:0009055">
    <property type="term" value="F:electron transfer activity"/>
    <property type="evidence" value="ECO:0007669"/>
    <property type="project" value="InterPro"/>
</dbReference>
<name>A0A5E4V688_9BURK</name>
<dbReference type="InterPro" id="IPR000923">
    <property type="entry name" value="BlueCu_1"/>
</dbReference>
<dbReference type="PANTHER" id="PTHR38439">
    <property type="entry name" value="AURACYANIN-B"/>
    <property type="match status" value="1"/>
</dbReference>
<gene>
    <name evidence="7" type="ORF">PTE30175_02399</name>
</gene>
<dbReference type="InterPro" id="IPR008972">
    <property type="entry name" value="Cupredoxin"/>
</dbReference>
<keyword evidence="3" id="KW-0574">Periplasm</keyword>
<evidence type="ECO:0000256" key="1">
    <source>
        <dbReference type="ARBA" id="ARBA00004418"/>
    </source>
</evidence>
<protein>
    <submittedName>
        <fullName evidence="7">Copper-binding protein</fullName>
    </submittedName>
</protein>
<dbReference type="InterPro" id="IPR050845">
    <property type="entry name" value="Cu-binding_ET"/>
</dbReference>
<keyword evidence="4" id="KW-0186">Copper</keyword>
<sequence>MTDWRKLLEMFETTTHISRRTVAMTLTAALTILLTAVPMPAAHADGQHAQHDHHAASDGIGEPGDAARVTRTIDVDMHDAMRFTPATITVKRGETIRFNVKNSGRVRHEMMLGTVSALREHAEMMRKMPQMEHAEPNAVTVDPGKRGEFVWHFTQAGEVPFACLEPGHFEAGMVGTIRVRADAGSIGGG</sequence>
<evidence type="ECO:0000259" key="6">
    <source>
        <dbReference type="Pfam" id="PF00127"/>
    </source>
</evidence>
<evidence type="ECO:0000256" key="3">
    <source>
        <dbReference type="ARBA" id="ARBA00022764"/>
    </source>
</evidence>
<dbReference type="Pfam" id="PF00127">
    <property type="entry name" value="Copper-bind"/>
    <property type="match status" value="1"/>
</dbReference>
<dbReference type="PANTHER" id="PTHR38439:SF3">
    <property type="entry name" value="COPPER-RESISTANT CUPROPROTEIN COPI"/>
    <property type="match status" value="1"/>
</dbReference>
<accession>A0A5E4V688</accession>
<evidence type="ECO:0000256" key="2">
    <source>
        <dbReference type="ARBA" id="ARBA00022723"/>
    </source>
</evidence>
<keyword evidence="8" id="KW-1185">Reference proteome</keyword>
<feature type="compositionally biased region" description="Basic and acidic residues" evidence="5">
    <location>
        <begin position="45"/>
        <end position="56"/>
    </location>
</feature>
<dbReference type="AlphaFoldDB" id="A0A5E4V688"/>
<dbReference type="Gene3D" id="2.60.40.420">
    <property type="entry name" value="Cupredoxins - blue copper proteins"/>
    <property type="match status" value="1"/>
</dbReference>
<reference evidence="7 8" key="1">
    <citation type="submission" date="2019-08" db="EMBL/GenBank/DDBJ databases">
        <authorList>
            <person name="Peeters C."/>
        </authorList>
    </citation>
    <scope>NUCLEOTIDE SEQUENCE [LARGE SCALE GENOMIC DNA]</scope>
    <source>
        <strain evidence="7 8">LMG 30175</strain>
    </source>
</reference>
<dbReference type="CDD" id="cd04211">
    <property type="entry name" value="Cupredoxin_like_2"/>
    <property type="match status" value="1"/>
</dbReference>
<dbReference type="Proteomes" id="UP000414233">
    <property type="component" value="Unassembled WGS sequence"/>
</dbReference>
<feature type="domain" description="Blue (type 1) copper" evidence="6">
    <location>
        <begin position="73"/>
        <end position="179"/>
    </location>
</feature>
<evidence type="ECO:0000313" key="8">
    <source>
        <dbReference type="Proteomes" id="UP000414233"/>
    </source>
</evidence>